<dbReference type="PANTHER" id="PTHR43875:SF1">
    <property type="entry name" value="OSMOPROTECTIVE COMPOUNDS UPTAKE ATP-BINDING PROTEIN GGTA"/>
    <property type="match status" value="1"/>
</dbReference>
<dbReference type="KEGG" id="mphi:EG856_02770"/>
<dbReference type="InterPro" id="IPR017871">
    <property type="entry name" value="ABC_transporter-like_CS"/>
</dbReference>
<dbReference type="SMART" id="SM00382">
    <property type="entry name" value="AAA"/>
    <property type="match status" value="1"/>
</dbReference>
<dbReference type="Proteomes" id="UP000289326">
    <property type="component" value="Chromosome"/>
</dbReference>
<accession>A0A4P6MP20</accession>
<reference evidence="4 5" key="1">
    <citation type="submission" date="2019-01" db="EMBL/GenBank/DDBJ databases">
        <title>Complete sequence and annotation of the Mycoplasma phocirhinis strain 852T genome.</title>
        <authorList>
            <person name="Frasca S.Jr."/>
            <person name="Kutish G.F."/>
            <person name="Castellanos Gell J."/>
            <person name="Michaels D.L."/>
            <person name="Brown D.R."/>
        </authorList>
    </citation>
    <scope>NUCLEOTIDE SEQUENCE [LARGE SCALE GENOMIC DNA]</scope>
    <source>
        <strain evidence="4 5">852</strain>
    </source>
</reference>
<dbReference type="PROSITE" id="PS00211">
    <property type="entry name" value="ABC_TRANSPORTER_1"/>
    <property type="match status" value="1"/>
</dbReference>
<dbReference type="InterPro" id="IPR047641">
    <property type="entry name" value="ABC_transpr_MalK/UgpC-like"/>
</dbReference>
<evidence type="ECO:0000313" key="5">
    <source>
        <dbReference type="Proteomes" id="UP000289326"/>
    </source>
</evidence>
<dbReference type="GO" id="GO:0005524">
    <property type="term" value="F:ATP binding"/>
    <property type="evidence" value="ECO:0007669"/>
    <property type="project" value="UniProtKB-KW"/>
</dbReference>
<evidence type="ECO:0000259" key="3">
    <source>
        <dbReference type="PROSITE" id="PS50893"/>
    </source>
</evidence>
<dbReference type="AlphaFoldDB" id="A0A4P6MP20"/>
<dbReference type="Gene3D" id="2.40.50.100">
    <property type="match status" value="1"/>
</dbReference>
<keyword evidence="5" id="KW-1185">Reference proteome</keyword>
<dbReference type="InterPro" id="IPR003439">
    <property type="entry name" value="ABC_transporter-like_ATP-bd"/>
</dbReference>
<dbReference type="InterPro" id="IPR027417">
    <property type="entry name" value="P-loop_NTPase"/>
</dbReference>
<name>A0A4P6MP20_9BACT</name>
<keyword evidence="2 4" id="KW-0067">ATP-binding</keyword>
<keyword evidence="1" id="KW-0547">Nucleotide-binding</keyword>
<feature type="domain" description="ABC transporter" evidence="3">
    <location>
        <begin position="13"/>
        <end position="314"/>
    </location>
</feature>
<dbReference type="PANTHER" id="PTHR43875">
    <property type="entry name" value="MALTODEXTRIN IMPORT ATP-BINDING PROTEIN MSMX"/>
    <property type="match status" value="1"/>
</dbReference>
<evidence type="ECO:0000256" key="2">
    <source>
        <dbReference type="ARBA" id="ARBA00022840"/>
    </source>
</evidence>
<protein>
    <submittedName>
        <fullName evidence="4">ABC transporter ATP-binding protein</fullName>
    </submittedName>
</protein>
<evidence type="ECO:0000313" key="4">
    <source>
        <dbReference type="EMBL" id="QBF34823.1"/>
    </source>
</evidence>
<proteinExistence type="predicted"/>
<dbReference type="PROSITE" id="PS50893">
    <property type="entry name" value="ABC_TRANSPORTER_2"/>
    <property type="match status" value="1"/>
</dbReference>
<dbReference type="EMBL" id="CP034841">
    <property type="protein sequence ID" value="QBF34823.1"/>
    <property type="molecule type" value="Genomic_DNA"/>
</dbReference>
<dbReference type="GO" id="GO:0016887">
    <property type="term" value="F:ATP hydrolysis activity"/>
    <property type="evidence" value="ECO:0007669"/>
    <property type="project" value="InterPro"/>
</dbReference>
<dbReference type="GO" id="GO:0055052">
    <property type="term" value="C:ATP-binding cassette (ABC) transporter complex, substrate-binding subunit-containing"/>
    <property type="evidence" value="ECO:0007669"/>
    <property type="project" value="TreeGrafter"/>
</dbReference>
<dbReference type="OrthoDB" id="394854at2"/>
<dbReference type="RefSeq" id="WP_130429600.1">
    <property type="nucleotide sequence ID" value="NZ_CP034841.1"/>
</dbReference>
<organism evidence="4 5">
    <name type="scientific">Mycoplasmopsis phocirhinis</name>
    <dbReference type="NCBI Taxonomy" id="142650"/>
    <lineage>
        <taxon>Bacteria</taxon>
        <taxon>Bacillati</taxon>
        <taxon>Mycoplasmatota</taxon>
        <taxon>Mycoplasmoidales</taxon>
        <taxon>Metamycoplasmataceae</taxon>
        <taxon>Mycoplasmopsis</taxon>
    </lineage>
</organism>
<dbReference type="InterPro" id="IPR003593">
    <property type="entry name" value="AAA+_ATPase"/>
</dbReference>
<evidence type="ECO:0000256" key="1">
    <source>
        <dbReference type="ARBA" id="ARBA00022741"/>
    </source>
</evidence>
<dbReference type="Gene3D" id="3.40.50.300">
    <property type="entry name" value="P-loop containing nucleotide triphosphate hydrolases"/>
    <property type="match status" value="1"/>
</dbReference>
<sequence length="411" mass="48108">MKNENFQDNNSLICVENLKFKYSRKQKHIDLKIDELKIPSNKIVSLLGPSGSGKTTLLNLFLGFLKPTEGKISIKNNPKTHETAYIMQENAIYENISAFDNILLSAKNYHKWIEGARIKYFDKYFSENINYKLLVTYWHYASSLVSPNVKNIVKKFRYFKIIWGILFSFKTIKFKNRIKMLNDLRLKNLFKNDVEEIAHKLGIKEILYKNVNELSGGQKQRVAFAKGIIKRTNLVFMDEPFSALDAKIKESTIEWLLKIRKEFNLTIVIVTHDQHDALKISDKIILLNKGELQQYSSGKNMYDNPANLFVAKFIGSPEINYIESKNGFNYYIRQNKMRLKAVKNGKYRIIDKKHFGDSIHYWIEVSGDNSWIIVLKDHDEYEIGQRVNVKYLNSDVLVFNNKGERVYENQI</sequence>
<gene>
    <name evidence="4" type="ORF">EG856_02770</name>
</gene>
<dbReference type="Pfam" id="PF00005">
    <property type="entry name" value="ABC_tran"/>
    <property type="match status" value="1"/>
</dbReference>
<dbReference type="SUPFAM" id="SSF52540">
    <property type="entry name" value="P-loop containing nucleoside triphosphate hydrolases"/>
    <property type="match status" value="1"/>
</dbReference>